<dbReference type="Proteomes" id="UP000593573">
    <property type="component" value="Unassembled WGS sequence"/>
</dbReference>
<organism evidence="1 2">
    <name type="scientific">Gossypium klotzschianum</name>
    <dbReference type="NCBI Taxonomy" id="34286"/>
    <lineage>
        <taxon>Eukaryota</taxon>
        <taxon>Viridiplantae</taxon>
        <taxon>Streptophyta</taxon>
        <taxon>Embryophyta</taxon>
        <taxon>Tracheophyta</taxon>
        <taxon>Spermatophyta</taxon>
        <taxon>Magnoliopsida</taxon>
        <taxon>eudicotyledons</taxon>
        <taxon>Gunneridae</taxon>
        <taxon>Pentapetalae</taxon>
        <taxon>rosids</taxon>
        <taxon>malvids</taxon>
        <taxon>Malvales</taxon>
        <taxon>Malvaceae</taxon>
        <taxon>Malvoideae</taxon>
        <taxon>Gossypium</taxon>
    </lineage>
</organism>
<keyword evidence="2" id="KW-1185">Reference proteome</keyword>
<proteinExistence type="predicted"/>
<sequence>MEDEYWHMKMETSRMIKMKNLCSY</sequence>
<dbReference type="EMBL" id="JABFAB010000007">
    <property type="protein sequence ID" value="MBA0654285.1"/>
    <property type="molecule type" value="Genomic_DNA"/>
</dbReference>
<protein>
    <submittedName>
        <fullName evidence="1">Uncharacterized protein</fullName>
    </submittedName>
</protein>
<evidence type="ECO:0000313" key="1">
    <source>
        <dbReference type="EMBL" id="MBA0654285.1"/>
    </source>
</evidence>
<comment type="caution">
    <text evidence="1">The sequence shown here is derived from an EMBL/GenBank/DDBJ whole genome shotgun (WGS) entry which is preliminary data.</text>
</comment>
<gene>
    <name evidence="1" type="ORF">Goklo_021316</name>
</gene>
<name>A0A7J8UUV4_9ROSI</name>
<accession>A0A7J8UUV4</accession>
<dbReference type="AlphaFoldDB" id="A0A7J8UUV4"/>
<evidence type="ECO:0000313" key="2">
    <source>
        <dbReference type="Proteomes" id="UP000593573"/>
    </source>
</evidence>
<reference evidence="1 2" key="1">
    <citation type="journal article" date="2019" name="Genome Biol. Evol.">
        <title>Insights into the evolution of the New World diploid cottons (Gossypium, subgenus Houzingenia) based on genome sequencing.</title>
        <authorList>
            <person name="Grover C.E."/>
            <person name="Arick M.A. 2nd"/>
            <person name="Thrash A."/>
            <person name="Conover J.L."/>
            <person name="Sanders W.S."/>
            <person name="Peterson D.G."/>
            <person name="Frelichowski J.E."/>
            <person name="Scheffler J.A."/>
            <person name="Scheffler B.E."/>
            <person name="Wendel J.F."/>
        </authorList>
    </citation>
    <scope>NUCLEOTIDE SEQUENCE [LARGE SCALE GENOMIC DNA]</scope>
    <source>
        <strain evidence="1">57</strain>
        <tissue evidence="1">Leaf</tissue>
    </source>
</reference>